<dbReference type="OrthoDB" id="1867629at2759"/>
<dbReference type="PANTHER" id="PTHR31672">
    <property type="entry name" value="BNACNNG10540D PROTEIN"/>
    <property type="match status" value="1"/>
</dbReference>
<dbReference type="PANTHER" id="PTHR31672:SF13">
    <property type="entry name" value="F-BOX PROTEIN CPR30-LIKE"/>
    <property type="match status" value="1"/>
</dbReference>
<dbReference type="CDD" id="cd22157">
    <property type="entry name" value="F-box_AtFBW1-like"/>
    <property type="match status" value="1"/>
</dbReference>
<evidence type="ECO:0000259" key="1">
    <source>
        <dbReference type="PROSITE" id="PS50181"/>
    </source>
</evidence>
<dbReference type="InterPro" id="IPR050796">
    <property type="entry name" value="SCF_F-box_component"/>
</dbReference>
<dbReference type="SMART" id="SM00256">
    <property type="entry name" value="FBOX"/>
    <property type="match status" value="1"/>
</dbReference>
<dbReference type="InterPro" id="IPR017451">
    <property type="entry name" value="F-box-assoc_interact_dom"/>
</dbReference>
<feature type="domain" description="F-box" evidence="1">
    <location>
        <begin position="1"/>
        <end position="47"/>
    </location>
</feature>
<dbReference type="Gene3D" id="1.20.1280.50">
    <property type="match status" value="1"/>
</dbReference>
<dbReference type="NCBIfam" id="TIGR01640">
    <property type="entry name" value="F_box_assoc_1"/>
    <property type="match status" value="1"/>
</dbReference>
<gene>
    <name evidence="2" type="ORF">MERR_LOCUS33054</name>
</gene>
<organism evidence="2 3">
    <name type="scientific">Microthlaspi erraticum</name>
    <dbReference type="NCBI Taxonomy" id="1685480"/>
    <lineage>
        <taxon>Eukaryota</taxon>
        <taxon>Viridiplantae</taxon>
        <taxon>Streptophyta</taxon>
        <taxon>Embryophyta</taxon>
        <taxon>Tracheophyta</taxon>
        <taxon>Spermatophyta</taxon>
        <taxon>Magnoliopsida</taxon>
        <taxon>eudicotyledons</taxon>
        <taxon>Gunneridae</taxon>
        <taxon>Pentapetalae</taxon>
        <taxon>rosids</taxon>
        <taxon>malvids</taxon>
        <taxon>Brassicales</taxon>
        <taxon>Brassicaceae</taxon>
        <taxon>Coluteocarpeae</taxon>
        <taxon>Microthlaspi</taxon>
    </lineage>
</organism>
<dbReference type="Pfam" id="PF07734">
    <property type="entry name" value="FBA_1"/>
    <property type="match status" value="1"/>
</dbReference>
<dbReference type="SUPFAM" id="SSF81383">
    <property type="entry name" value="F-box domain"/>
    <property type="match status" value="1"/>
</dbReference>
<evidence type="ECO:0000313" key="2">
    <source>
        <dbReference type="EMBL" id="CAA7045819.1"/>
    </source>
</evidence>
<reference evidence="2" key="1">
    <citation type="submission" date="2020-01" db="EMBL/GenBank/DDBJ databases">
        <authorList>
            <person name="Mishra B."/>
        </authorList>
    </citation>
    <scope>NUCLEOTIDE SEQUENCE [LARGE SCALE GENOMIC DNA]</scope>
</reference>
<name>A0A6D2K0R7_9BRAS</name>
<accession>A0A6D2K0R7</accession>
<evidence type="ECO:0000313" key="3">
    <source>
        <dbReference type="Proteomes" id="UP000467841"/>
    </source>
</evidence>
<proteinExistence type="predicted"/>
<comment type="caution">
    <text evidence="2">The sequence shown here is derived from an EMBL/GenBank/DDBJ whole genome shotgun (WGS) entry which is preliminary data.</text>
</comment>
<dbReference type="InterPro" id="IPR036047">
    <property type="entry name" value="F-box-like_dom_sf"/>
</dbReference>
<protein>
    <recommendedName>
        <fullName evidence="1">F-box domain-containing protein</fullName>
    </recommendedName>
</protein>
<dbReference type="PROSITE" id="PS50181">
    <property type="entry name" value="FBOX"/>
    <property type="match status" value="1"/>
</dbReference>
<dbReference type="Pfam" id="PF00646">
    <property type="entry name" value="F-box"/>
    <property type="match status" value="1"/>
</dbReference>
<dbReference type="EMBL" id="CACVBM020001329">
    <property type="protein sequence ID" value="CAA7045819.1"/>
    <property type="molecule type" value="Genomic_DNA"/>
</dbReference>
<dbReference type="AlphaFoldDB" id="A0A6D2K0R7"/>
<sequence length="385" mass="43648">MDKNSNLPEDLIEEILSRVPTKSLARFRATSKRWNSLSKTGRFANKHSASAPKESLPIMLIGSRLYLVNISLLGMHGNDNVAPSVNVGSQFHLYDPRYNSSRVDIRDVFHCDGLLLCTTKDRRHVVCNPCSGETKWIKPSSRYKETDYYALGYGYDTKSSCKQYKILKVDCQDPLNRNENGIYDLTSDSWRNLGVATDWSLVAEVRGVSVKGNTYWIALAITLDDFPNFLLSFDFSTERFQSRSLPRQFKFSDFAVLSVVREEKLCLLGGDSRGLNVLVTDSIGVMSWSKFLRKINVLKLGSWMSFLVDEENKVVVCCKKYPDSNRELCIVGEDKYALVDHYGGDLDPTCRPKSSQVLMSYVPSLAQIQQTPLLPGHKRKRTKHV</sequence>
<dbReference type="Proteomes" id="UP000467841">
    <property type="component" value="Unassembled WGS sequence"/>
</dbReference>
<dbReference type="InterPro" id="IPR006527">
    <property type="entry name" value="F-box-assoc_dom_typ1"/>
</dbReference>
<keyword evidence="3" id="KW-1185">Reference proteome</keyword>
<dbReference type="InterPro" id="IPR001810">
    <property type="entry name" value="F-box_dom"/>
</dbReference>